<comment type="caution">
    <text evidence="1">The sequence shown here is derived from an EMBL/GenBank/DDBJ whole genome shotgun (WGS) entry which is preliminary data.</text>
</comment>
<keyword evidence="2" id="KW-1185">Reference proteome</keyword>
<dbReference type="EMBL" id="RQJP01000001">
    <property type="protein sequence ID" value="RRB17059.1"/>
    <property type="molecule type" value="Genomic_DNA"/>
</dbReference>
<dbReference type="OrthoDB" id="939640at2"/>
<dbReference type="Proteomes" id="UP000274271">
    <property type="component" value="Unassembled WGS sequence"/>
</dbReference>
<gene>
    <name evidence="1" type="ORF">EHT87_01885</name>
</gene>
<reference evidence="1 2" key="1">
    <citation type="submission" date="2018-11" db="EMBL/GenBank/DDBJ databases">
        <authorList>
            <person name="Zhou Z."/>
            <person name="Wang G."/>
        </authorList>
    </citation>
    <scope>NUCLEOTIDE SEQUENCE [LARGE SCALE GENOMIC DNA]</scope>
    <source>
        <strain evidence="1 2">KCTC42998</strain>
    </source>
</reference>
<evidence type="ECO:0000313" key="1">
    <source>
        <dbReference type="EMBL" id="RRB17059.1"/>
    </source>
</evidence>
<sequence>MKTVQEKTARLFRTLLVLLLLFTTLVGRAQPDYRAETNPGKGYWKIQTDYATRNTVIRFFNARHEAVYQETLRGKYVKLTKRNVRLFDEMLNRVVNSELLASQVKAYDLVATTDGRYTGTATSTSYVPEEVPAVFTPIENREFLANPFVNELGRLRINFANPDQKKVLIEITDDVSQTVYYTEWTHVAGYSRYFDTRHLISGKYRLLLKSPDKTLAYWLTINKPYHEYELKAAK</sequence>
<accession>A0A3P1CUY1</accession>
<dbReference type="RefSeq" id="WP_124903280.1">
    <property type="nucleotide sequence ID" value="NZ_RQJP01000001.1"/>
</dbReference>
<evidence type="ECO:0000313" key="2">
    <source>
        <dbReference type="Proteomes" id="UP000274271"/>
    </source>
</evidence>
<protein>
    <recommendedName>
        <fullName evidence="3">DUF3244 domain-containing protein</fullName>
    </recommendedName>
</protein>
<proteinExistence type="predicted"/>
<organism evidence="1 2">
    <name type="scientific">Larkinella knui</name>
    <dbReference type="NCBI Taxonomy" id="2025310"/>
    <lineage>
        <taxon>Bacteria</taxon>
        <taxon>Pseudomonadati</taxon>
        <taxon>Bacteroidota</taxon>
        <taxon>Cytophagia</taxon>
        <taxon>Cytophagales</taxon>
        <taxon>Spirosomataceae</taxon>
        <taxon>Larkinella</taxon>
    </lineage>
</organism>
<dbReference type="AlphaFoldDB" id="A0A3P1CUY1"/>
<evidence type="ECO:0008006" key="3">
    <source>
        <dbReference type="Google" id="ProtNLM"/>
    </source>
</evidence>
<name>A0A3P1CUY1_9BACT</name>